<proteinExistence type="predicted"/>
<dbReference type="PANTHER" id="PTHR48228:SF5">
    <property type="entry name" value="ALPHA-METHYLACYL-COA RACEMASE"/>
    <property type="match status" value="1"/>
</dbReference>
<dbReference type="InterPro" id="IPR003673">
    <property type="entry name" value="CoA-Trfase_fam_III"/>
</dbReference>
<dbReference type="EMBL" id="JAMQAW010000078">
    <property type="protein sequence ID" value="MCM2393569.1"/>
    <property type="molecule type" value="Genomic_DNA"/>
</dbReference>
<dbReference type="InterPro" id="IPR050509">
    <property type="entry name" value="CoA-transferase_III"/>
</dbReference>
<name>A0ABT0UYM0_9ACTN</name>
<reference evidence="1" key="1">
    <citation type="submission" date="2022-06" db="EMBL/GenBank/DDBJ databases">
        <title>Genome public.</title>
        <authorList>
            <person name="Sun Q."/>
        </authorList>
    </citation>
    <scope>NUCLEOTIDE SEQUENCE</scope>
    <source>
        <strain evidence="1">CWNU-1</strain>
    </source>
</reference>
<dbReference type="Proteomes" id="UP001431429">
    <property type="component" value="Unassembled WGS sequence"/>
</dbReference>
<dbReference type="InterPro" id="IPR023606">
    <property type="entry name" value="CoA-Trfase_III_dom_1_sf"/>
</dbReference>
<gene>
    <name evidence="1" type="ORF">NBG84_35750</name>
</gene>
<accession>A0ABT0UYM0</accession>
<dbReference type="Pfam" id="PF02515">
    <property type="entry name" value="CoA_transf_3"/>
    <property type="match status" value="1"/>
</dbReference>
<protein>
    <submittedName>
        <fullName evidence="1">CoA transferase</fullName>
    </submittedName>
</protein>
<evidence type="ECO:0000313" key="2">
    <source>
        <dbReference type="Proteomes" id="UP001431429"/>
    </source>
</evidence>
<dbReference type="SUPFAM" id="SSF89796">
    <property type="entry name" value="CoA-transferase family III (CaiB/BaiF)"/>
    <property type="match status" value="1"/>
</dbReference>
<dbReference type="PANTHER" id="PTHR48228">
    <property type="entry name" value="SUCCINYL-COA--D-CITRAMALATE COA-TRANSFERASE"/>
    <property type="match status" value="1"/>
</dbReference>
<dbReference type="Gene3D" id="3.40.50.10540">
    <property type="entry name" value="Crotonobetainyl-coa:carnitine coa-transferase, domain 1"/>
    <property type="match status" value="1"/>
</dbReference>
<organism evidence="1 2">
    <name type="scientific">Streptomyces albipurpureus</name>
    <dbReference type="NCBI Taxonomy" id="2897419"/>
    <lineage>
        <taxon>Bacteria</taxon>
        <taxon>Bacillati</taxon>
        <taxon>Actinomycetota</taxon>
        <taxon>Actinomycetes</taxon>
        <taxon>Kitasatosporales</taxon>
        <taxon>Streptomycetaceae</taxon>
        <taxon>Streptomyces</taxon>
    </lineage>
</organism>
<keyword evidence="2" id="KW-1185">Reference proteome</keyword>
<sequence>MQQTLPLAGVRVVTLAVNLPGPLAAARLRRLGADVVKVEPPGGDPLAGVAPGWYAELAYGQSVITLDLKDSGDRVRLDTELARGDILITAMRPAALARLGLDDTHLAFPGLSSIEIVGHAGAFAEAPGHDLTYQAVHGTLTPPVMPTVPIADLLGAEQAVSAAALALLERSVSGRGGRHRIVLEDAAAVAGAAIRHGLTGEGAPLGGGSPAYGIYATADGHVALAAIEPHFWSRTREALGGAGTRDGLGRVFATRTTAEWEALAKRADIPLAGIRQHTEKERL</sequence>
<comment type="caution">
    <text evidence="1">The sequence shown here is derived from an EMBL/GenBank/DDBJ whole genome shotgun (WGS) entry which is preliminary data.</text>
</comment>
<evidence type="ECO:0000313" key="1">
    <source>
        <dbReference type="EMBL" id="MCM2393569.1"/>
    </source>
</evidence>
<keyword evidence="1" id="KW-0808">Transferase</keyword>
<dbReference type="RefSeq" id="WP_250923863.1">
    <property type="nucleotide sequence ID" value="NZ_JAMQAW010000078.1"/>
</dbReference>
<dbReference type="GO" id="GO:0016740">
    <property type="term" value="F:transferase activity"/>
    <property type="evidence" value="ECO:0007669"/>
    <property type="project" value="UniProtKB-KW"/>
</dbReference>
<dbReference type="InterPro" id="IPR044855">
    <property type="entry name" value="CoA-Trfase_III_dom3_sf"/>
</dbReference>
<dbReference type="Gene3D" id="3.30.1540.10">
    <property type="entry name" value="formyl-coa transferase, domain 3"/>
    <property type="match status" value="1"/>
</dbReference>